<dbReference type="Proteomes" id="UP000186895">
    <property type="component" value="Unassembled WGS sequence"/>
</dbReference>
<dbReference type="RefSeq" id="WP_076464184.1">
    <property type="nucleotide sequence ID" value="NZ_FTMN01000007.1"/>
</dbReference>
<evidence type="ECO:0000313" key="5">
    <source>
        <dbReference type="Proteomes" id="UP000186895"/>
    </source>
</evidence>
<evidence type="ECO:0000259" key="3">
    <source>
        <dbReference type="Pfam" id="PF00582"/>
    </source>
</evidence>
<protein>
    <recommendedName>
        <fullName evidence="2">Universal stress protein</fullName>
    </recommendedName>
</protein>
<dbReference type="SUPFAM" id="SSF52402">
    <property type="entry name" value="Adenine nucleotide alpha hydrolases-like"/>
    <property type="match status" value="1"/>
</dbReference>
<keyword evidence="5" id="KW-1185">Reference proteome</keyword>
<gene>
    <name evidence="4" type="ORF">SAMN05421647_107246</name>
</gene>
<organism evidence="4 5">
    <name type="scientific">Marinobacterium stanieri</name>
    <dbReference type="NCBI Taxonomy" id="49186"/>
    <lineage>
        <taxon>Bacteria</taxon>
        <taxon>Pseudomonadati</taxon>
        <taxon>Pseudomonadota</taxon>
        <taxon>Gammaproteobacteria</taxon>
        <taxon>Oceanospirillales</taxon>
        <taxon>Oceanospirillaceae</taxon>
        <taxon>Marinobacterium</taxon>
    </lineage>
</organism>
<comment type="similarity">
    <text evidence="1 2">Belongs to the universal stress protein A family.</text>
</comment>
<name>A0A1N6UVI3_9GAMM</name>
<dbReference type="Pfam" id="PF00582">
    <property type="entry name" value="Usp"/>
    <property type="match status" value="1"/>
</dbReference>
<keyword evidence="2" id="KW-0963">Cytoplasm</keyword>
<evidence type="ECO:0000313" key="4">
    <source>
        <dbReference type="EMBL" id="SIQ69551.1"/>
    </source>
</evidence>
<sequence>MSYQHVLVTVDLSDVSKALVDKAIEQAKPDNSKLSILYVDESHLRDDPKETAHLEAQLQHLADTCGYPVTDTAVVIGDLHMKVAGLVETSDIDLVVCGHHHSLVSRMFSSVPKLVNNVKADLLVVYIES</sequence>
<comment type="subcellular location">
    <subcellularLocation>
        <location evidence="2">Cytoplasm</location>
    </subcellularLocation>
</comment>
<dbReference type="STRING" id="49186.SAMN05421647_107246"/>
<dbReference type="InterPro" id="IPR006015">
    <property type="entry name" value="Universal_stress_UspA"/>
</dbReference>
<evidence type="ECO:0000256" key="1">
    <source>
        <dbReference type="ARBA" id="ARBA00008791"/>
    </source>
</evidence>
<dbReference type="InterPro" id="IPR006016">
    <property type="entry name" value="UspA"/>
</dbReference>
<dbReference type="PIRSF" id="PIRSF006276">
    <property type="entry name" value="UspA"/>
    <property type="match status" value="1"/>
</dbReference>
<evidence type="ECO:0000256" key="2">
    <source>
        <dbReference type="PIRNR" id="PIRNR006276"/>
    </source>
</evidence>
<dbReference type="GO" id="GO:0005737">
    <property type="term" value="C:cytoplasm"/>
    <property type="evidence" value="ECO:0007669"/>
    <property type="project" value="UniProtKB-SubCell"/>
</dbReference>
<dbReference type="InterPro" id="IPR014729">
    <property type="entry name" value="Rossmann-like_a/b/a_fold"/>
</dbReference>
<accession>A0A1N6UVI3</accession>
<dbReference type="Gene3D" id="3.40.50.620">
    <property type="entry name" value="HUPs"/>
    <property type="match status" value="1"/>
</dbReference>
<dbReference type="EMBL" id="FTMN01000007">
    <property type="protein sequence ID" value="SIQ69551.1"/>
    <property type="molecule type" value="Genomic_DNA"/>
</dbReference>
<reference evidence="4 5" key="1">
    <citation type="submission" date="2017-01" db="EMBL/GenBank/DDBJ databases">
        <authorList>
            <person name="Mah S.A."/>
            <person name="Swanson W.J."/>
            <person name="Moy G.W."/>
            <person name="Vacquier V.D."/>
        </authorList>
    </citation>
    <scope>NUCLEOTIDE SEQUENCE [LARGE SCALE GENOMIC DNA]</scope>
    <source>
        <strain evidence="4 5">DSM 7027</strain>
    </source>
</reference>
<proteinExistence type="inferred from homology"/>
<dbReference type="AlphaFoldDB" id="A0A1N6UVI3"/>
<feature type="domain" description="UspA" evidence="3">
    <location>
        <begin position="3"/>
        <end position="125"/>
    </location>
</feature>